<evidence type="ECO:0000313" key="3">
    <source>
        <dbReference type="EMBL" id="MCD7111660.1"/>
    </source>
</evidence>
<proteinExistence type="predicted"/>
<dbReference type="InterPro" id="IPR046892">
    <property type="entry name" value="E2-Crich"/>
</dbReference>
<dbReference type="Proteomes" id="UP001139089">
    <property type="component" value="Unassembled WGS sequence"/>
</dbReference>
<feature type="domain" description="Prokaryotic E2" evidence="2">
    <location>
        <begin position="19"/>
        <end position="121"/>
    </location>
</feature>
<evidence type="ECO:0000259" key="2">
    <source>
        <dbReference type="Pfam" id="PF20298"/>
    </source>
</evidence>
<reference evidence="3" key="1">
    <citation type="submission" date="2021-12" db="EMBL/GenBank/DDBJ databases">
        <authorList>
            <person name="Li Y."/>
        </authorList>
    </citation>
    <scope>NUCLEOTIDE SEQUENCE</scope>
    <source>
        <strain evidence="3">DKSPLA3</strain>
    </source>
</reference>
<gene>
    <name evidence="3" type="ORF">LRX75_21750</name>
</gene>
<sequence>MSPIEHIHNVAHAHHARLVSSRDGHAIFGVRPPSASGAPSQEFILEICRDRDTVTVKEQHPLLLPSFCAERHINPGGTFCLSWGEVEASAIKNRDDAEAWWGKLLTFLLRQRSAAALRRWPGKADARAHGSTAARFQAMAEENAAALGAQFFEAVRDDRLRVNRGRGRDRIALHRNGRKLVTVLREERRVMTLRQRCKCDDANVRHLPLATCGDHAHQLADLVLNLDGWRRSELAFYDYLRSVNQVCCGTMEDCPLAEHQTGID</sequence>
<protein>
    <submittedName>
        <fullName evidence="3">Uncharacterized protein</fullName>
    </submittedName>
</protein>
<dbReference type="Pfam" id="PF20298">
    <property type="entry name" value="E2-ntca"/>
    <property type="match status" value="1"/>
</dbReference>
<evidence type="ECO:0000313" key="4">
    <source>
        <dbReference type="Proteomes" id="UP001139089"/>
    </source>
</evidence>
<dbReference type="EMBL" id="JAJOZR010000018">
    <property type="protein sequence ID" value="MCD7111660.1"/>
    <property type="molecule type" value="Genomic_DNA"/>
</dbReference>
<dbReference type="InterPro" id="IPR046891">
    <property type="entry name" value="E2-ntca"/>
</dbReference>
<organism evidence="3 4">
    <name type="scientific">Rhizobium quercicola</name>
    <dbReference type="NCBI Taxonomy" id="2901226"/>
    <lineage>
        <taxon>Bacteria</taxon>
        <taxon>Pseudomonadati</taxon>
        <taxon>Pseudomonadota</taxon>
        <taxon>Alphaproteobacteria</taxon>
        <taxon>Hyphomicrobiales</taxon>
        <taxon>Rhizobiaceae</taxon>
        <taxon>Rhizobium/Agrobacterium group</taxon>
        <taxon>Rhizobium</taxon>
    </lineage>
</organism>
<dbReference type="AlphaFoldDB" id="A0A9X1NUV9"/>
<evidence type="ECO:0000259" key="1">
    <source>
        <dbReference type="Pfam" id="PF20272"/>
    </source>
</evidence>
<feature type="domain" description="Cysteine-rich" evidence="1">
    <location>
        <begin position="128"/>
        <end position="256"/>
    </location>
</feature>
<dbReference type="Pfam" id="PF20272">
    <property type="entry name" value="E2-Crich"/>
    <property type="match status" value="1"/>
</dbReference>
<accession>A0A9X1NUV9</accession>
<comment type="caution">
    <text evidence="3">The sequence shown here is derived from an EMBL/GenBank/DDBJ whole genome shotgun (WGS) entry which is preliminary data.</text>
</comment>
<name>A0A9X1NUV9_9HYPH</name>
<keyword evidence="4" id="KW-1185">Reference proteome</keyword>